<reference evidence="3 4" key="1">
    <citation type="submission" date="2019-03" db="EMBL/GenBank/DDBJ databases">
        <title>Genome sequence of Thiobacillaceae bacterium LSR1, a sulfur-oxidizing bacterium isolated from freshwater sediment.</title>
        <authorList>
            <person name="Li S."/>
        </authorList>
    </citation>
    <scope>NUCLEOTIDE SEQUENCE [LARGE SCALE GENOMIC DNA]</scope>
    <source>
        <strain evidence="3 4">LSR1</strain>
    </source>
</reference>
<name>A0A4R1BEK1_9PROT</name>
<accession>A0A4R1BEK1</accession>
<dbReference type="AlphaFoldDB" id="A0A4R1BEK1"/>
<gene>
    <name evidence="3" type="ORF">EZJ19_06675</name>
</gene>
<dbReference type="PANTHER" id="PTHR42954:SF2">
    <property type="entry name" value="FE(2+) TRANSPORT PROTEIN A"/>
    <property type="match status" value="1"/>
</dbReference>
<dbReference type="Gene3D" id="2.30.30.90">
    <property type="match status" value="1"/>
</dbReference>
<dbReference type="Pfam" id="PF04023">
    <property type="entry name" value="FeoA"/>
    <property type="match status" value="1"/>
</dbReference>
<dbReference type="InterPro" id="IPR038157">
    <property type="entry name" value="FeoA_core_dom"/>
</dbReference>
<organism evidence="3 4">
    <name type="scientific">Parasulfuritortus cantonensis</name>
    <dbReference type="NCBI Taxonomy" id="2528202"/>
    <lineage>
        <taxon>Bacteria</taxon>
        <taxon>Pseudomonadati</taxon>
        <taxon>Pseudomonadota</taxon>
        <taxon>Betaproteobacteria</taxon>
        <taxon>Nitrosomonadales</taxon>
        <taxon>Thiobacillaceae</taxon>
        <taxon>Parasulfuritortus</taxon>
    </lineage>
</organism>
<evidence type="ECO:0000259" key="2">
    <source>
        <dbReference type="SMART" id="SM00899"/>
    </source>
</evidence>
<keyword evidence="4" id="KW-1185">Reference proteome</keyword>
<proteinExistence type="predicted"/>
<dbReference type="Proteomes" id="UP000295443">
    <property type="component" value="Unassembled WGS sequence"/>
</dbReference>
<dbReference type="InterPro" id="IPR008988">
    <property type="entry name" value="Transcriptional_repressor_C"/>
</dbReference>
<keyword evidence="1" id="KW-0408">Iron</keyword>
<feature type="domain" description="Ferrous iron transporter FeoA-like" evidence="2">
    <location>
        <begin position="1"/>
        <end position="74"/>
    </location>
</feature>
<sequence length="75" mass="8116">MTLKDLQVGDRAKVAGFLENGGAYRRKLLSLGLTPGAEFSVTRVAPMGDPVEIRVRGFALSVRRDEAEAVSVEKI</sequence>
<dbReference type="PANTHER" id="PTHR42954">
    <property type="entry name" value="FE(2+) TRANSPORT PROTEIN A"/>
    <property type="match status" value="1"/>
</dbReference>
<evidence type="ECO:0000256" key="1">
    <source>
        <dbReference type="ARBA" id="ARBA00023004"/>
    </source>
</evidence>
<evidence type="ECO:0000313" key="3">
    <source>
        <dbReference type="EMBL" id="TCJ15513.1"/>
    </source>
</evidence>
<dbReference type="EMBL" id="SJZB01000026">
    <property type="protein sequence ID" value="TCJ15513.1"/>
    <property type="molecule type" value="Genomic_DNA"/>
</dbReference>
<dbReference type="InterPro" id="IPR052713">
    <property type="entry name" value="FeoA"/>
</dbReference>
<dbReference type="GO" id="GO:0046914">
    <property type="term" value="F:transition metal ion binding"/>
    <property type="evidence" value="ECO:0007669"/>
    <property type="project" value="InterPro"/>
</dbReference>
<evidence type="ECO:0000313" key="4">
    <source>
        <dbReference type="Proteomes" id="UP000295443"/>
    </source>
</evidence>
<dbReference type="SMART" id="SM00899">
    <property type="entry name" value="FeoA"/>
    <property type="match status" value="1"/>
</dbReference>
<comment type="caution">
    <text evidence="3">The sequence shown here is derived from an EMBL/GenBank/DDBJ whole genome shotgun (WGS) entry which is preliminary data.</text>
</comment>
<dbReference type="OrthoDB" id="559009at2"/>
<dbReference type="RefSeq" id="WP_131445867.1">
    <property type="nucleotide sequence ID" value="NZ_SJZB01000026.1"/>
</dbReference>
<protein>
    <submittedName>
        <fullName evidence="3">Ferrous iron transport protein A</fullName>
    </submittedName>
</protein>
<dbReference type="InterPro" id="IPR007167">
    <property type="entry name" value="Fe-transptr_FeoA-like"/>
</dbReference>
<dbReference type="SUPFAM" id="SSF50037">
    <property type="entry name" value="C-terminal domain of transcriptional repressors"/>
    <property type="match status" value="1"/>
</dbReference>